<evidence type="ECO:0000259" key="1">
    <source>
        <dbReference type="Pfam" id="PF04233"/>
    </source>
</evidence>
<proteinExistence type="predicted"/>
<sequence>MSKKNKEYWQNRHNQWLDNQDKSDNQATVKLNKKYSRMSKEYEKEIASYFAKYGKDNLIEYRNLLESLSTDERNLLYQSMGEFAVKYPQHSHLMPVRESIYNLNRLQGLHYSTNLKLLELGAIEHDLLEKHLLDTYGKNYNKLMKELGLGNSFVAVNDQVMRDTIFTKWVNDENFSDRIWKNKLKMSSYMQTEFRDSVARGDNYYKTAKVMSKRFEVGMYDAKRLVFTESSFVLNQSHTKAYIDAGVTEYTISAIRDSKTSQICRSLDGQTFRFEDMEVGVNFPPFHSWCRTTFIGNLDGLLD</sequence>
<protein>
    <recommendedName>
        <fullName evidence="1">Phage head morphogenesis domain-containing protein</fullName>
    </recommendedName>
</protein>
<dbReference type="InterPro" id="IPR006528">
    <property type="entry name" value="Phage_head_morphogenesis_dom"/>
</dbReference>
<dbReference type="NCBIfam" id="TIGR01641">
    <property type="entry name" value="phageSPP1_gp7"/>
    <property type="match status" value="1"/>
</dbReference>
<feature type="domain" description="Phage head morphogenesis" evidence="1">
    <location>
        <begin position="191"/>
        <end position="295"/>
    </location>
</feature>
<gene>
    <name evidence="2" type="ORF">AZF04_00870</name>
</gene>
<evidence type="ECO:0000313" key="2">
    <source>
        <dbReference type="EMBL" id="KYG34917.1"/>
    </source>
</evidence>
<dbReference type="RefSeq" id="WP_061947171.1">
    <property type="nucleotide sequence ID" value="NZ_LTAO01000001.1"/>
</dbReference>
<keyword evidence="3" id="KW-1185">Reference proteome</keyword>
<reference evidence="2" key="1">
    <citation type="submission" date="2016-02" db="EMBL/GenBank/DDBJ databases">
        <title>Genome sequence of Bacillus trypoxylicola KCTC 13244(T).</title>
        <authorList>
            <person name="Jeong H."/>
            <person name="Park S.-H."/>
            <person name="Choi S.-K."/>
        </authorList>
    </citation>
    <scope>NUCLEOTIDE SEQUENCE [LARGE SCALE GENOMIC DNA]</scope>
    <source>
        <strain evidence="2">KCTC 13244</strain>
    </source>
</reference>
<dbReference type="AlphaFoldDB" id="A0A161QAQ9"/>
<dbReference type="STRING" id="519424.AZF04_00870"/>
<dbReference type="OrthoDB" id="9765386at2"/>
<dbReference type="Pfam" id="PF04233">
    <property type="entry name" value="Phage_Mu_F"/>
    <property type="match status" value="1"/>
</dbReference>
<dbReference type="EMBL" id="LTAO01000001">
    <property type="protein sequence ID" value="KYG34917.1"/>
    <property type="molecule type" value="Genomic_DNA"/>
</dbReference>
<accession>A0A161QAQ9</accession>
<dbReference type="Proteomes" id="UP000075806">
    <property type="component" value="Unassembled WGS sequence"/>
</dbReference>
<evidence type="ECO:0000313" key="3">
    <source>
        <dbReference type="Proteomes" id="UP000075806"/>
    </source>
</evidence>
<organism evidence="2 3">
    <name type="scientific">Alkalihalobacillus trypoxylicola</name>
    <dbReference type="NCBI Taxonomy" id="519424"/>
    <lineage>
        <taxon>Bacteria</taxon>
        <taxon>Bacillati</taxon>
        <taxon>Bacillota</taxon>
        <taxon>Bacilli</taxon>
        <taxon>Bacillales</taxon>
        <taxon>Bacillaceae</taxon>
        <taxon>Alkalihalobacillus</taxon>
    </lineage>
</organism>
<name>A0A161QAQ9_9BACI</name>
<comment type="caution">
    <text evidence="2">The sequence shown here is derived from an EMBL/GenBank/DDBJ whole genome shotgun (WGS) entry which is preliminary data.</text>
</comment>